<feature type="active site" description="Nucleophile; for glutaminase activity" evidence="7">
    <location>
        <position position="167"/>
    </location>
</feature>
<evidence type="ECO:0000256" key="4">
    <source>
        <dbReference type="ARBA" id="ARBA00022741"/>
    </source>
</evidence>
<dbReference type="Gene3D" id="3.40.50.620">
    <property type="entry name" value="HUPs"/>
    <property type="match status" value="1"/>
</dbReference>
<evidence type="ECO:0000256" key="5">
    <source>
        <dbReference type="ARBA" id="ARBA00022840"/>
    </source>
</evidence>
<feature type="domain" description="CN hydrolase" evidence="10">
    <location>
        <begin position="1"/>
        <end position="274"/>
    </location>
</feature>
<reference evidence="11 12" key="1">
    <citation type="submission" date="2019-01" db="EMBL/GenBank/DDBJ databases">
        <authorList>
            <person name="Brito A."/>
        </authorList>
    </citation>
    <scope>NUCLEOTIDE SEQUENCE [LARGE SCALE GENOMIC DNA]</scope>
    <source>
        <strain evidence="11">1</strain>
    </source>
</reference>
<dbReference type="Pfam" id="PF00795">
    <property type="entry name" value="CN_hydrolase"/>
    <property type="match status" value="1"/>
</dbReference>
<feature type="active site" description="Proton acceptor; for glutaminase activity" evidence="7">
    <location>
        <position position="41"/>
    </location>
</feature>
<dbReference type="EMBL" id="CAACVJ010000445">
    <property type="protein sequence ID" value="VEP16825.1"/>
    <property type="molecule type" value="Genomic_DNA"/>
</dbReference>
<keyword evidence="4 7" id="KW-0547">Nucleotide-binding</keyword>
<feature type="binding site" evidence="7">
    <location>
        <position position="122"/>
    </location>
    <ligand>
        <name>L-glutamine</name>
        <dbReference type="ChEBI" id="CHEBI:58359"/>
    </ligand>
</feature>
<evidence type="ECO:0000256" key="3">
    <source>
        <dbReference type="ARBA" id="ARBA00022598"/>
    </source>
</evidence>
<dbReference type="SUPFAM" id="SSF52402">
    <property type="entry name" value="Adenine nucleotide alpha hydrolases-like"/>
    <property type="match status" value="1"/>
</dbReference>
<dbReference type="InterPro" id="IPR003010">
    <property type="entry name" value="C-N_Hydrolase"/>
</dbReference>
<dbReference type="GO" id="GO:0008795">
    <property type="term" value="F:NAD+ synthase activity"/>
    <property type="evidence" value="ECO:0007669"/>
    <property type="project" value="UniProtKB-UniRule"/>
</dbReference>
<dbReference type="InterPro" id="IPR014445">
    <property type="entry name" value="Gln-dep_NAD_synthase"/>
</dbReference>
<comment type="similarity">
    <text evidence="2 7 8">In the C-terminal section; belongs to the NAD synthetase family.</text>
</comment>
<evidence type="ECO:0000313" key="11">
    <source>
        <dbReference type="EMBL" id="VEP16825.1"/>
    </source>
</evidence>
<dbReference type="InterPro" id="IPR014729">
    <property type="entry name" value="Rossmann-like_a/b/a_fold"/>
</dbReference>
<keyword evidence="5 7" id="KW-0067">ATP-binding</keyword>
<dbReference type="SUPFAM" id="SSF56317">
    <property type="entry name" value="Carbon-nitrogen hydrolase"/>
    <property type="match status" value="1"/>
</dbReference>
<dbReference type="GO" id="GO:0005737">
    <property type="term" value="C:cytoplasm"/>
    <property type="evidence" value="ECO:0007669"/>
    <property type="project" value="InterPro"/>
</dbReference>
<evidence type="ECO:0000256" key="9">
    <source>
        <dbReference type="RuleBase" id="RU003811"/>
    </source>
</evidence>
<dbReference type="RefSeq" id="WP_144863280.1">
    <property type="nucleotide sequence ID" value="NZ_LR213769.1"/>
</dbReference>
<proteinExistence type="inferred from homology"/>
<feature type="binding site" evidence="7">
    <location>
        <position position="210"/>
    </location>
    <ligand>
        <name>L-glutamine</name>
        <dbReference type="ChEBI" id="CHEBI:58359"/>
    </ligand>
</feature>
<evidence type="ECO:0000256" key="2">
    <source>
        <dbReference type="ARBA" id="ARBA00007145"/>
    </source>
</evidence>
<dbReference type="OrthoDB" id="9803818at2"/>
<sequence>MKIAIAQLNPTIGDIANNAQQIIIAAQQAAKQEVRLLLTPELSLCGYPPRDLLLYPRFIYSMEEKLKAIAESIPQEIAILVGTVTENPHAHSQGQKPLHNSIALLEAGEIQQIFHKRLLPTYDVFDDDRYFQPGNQSNSFNLSDYSKNSIRQGEGETSNVHIGVTICEDLWNEDTFWGKRSYEINPIADLAESKVDIIVNLSASPYSVGKQQLRENMLRHAVEKYQIPIMYTNQVGANDDIIFDGNSIALDKNGEILACGKSFESDLVVVEIDKLQYPDVSKIENWQSPLSSLKKTDEAEIFSALVLGVRDYARKCGFTKALLGLSGGIDSSLVAAIASEALGYDNVLGIMMPSPYSSEHSITDAVALVKNLGIKSETIPIKQGMTAYDTMLEPLFAGTEFGVAEENIQSRLRGGILMAVANKFNHLLLSTGNKSEMAVGYCTLYGDMNGGLAVIADVPKTKVFEICRWLNQEQEIIPVNVINKPPSAELKPGQKDADSLPSYEILDDILERIVCQHQSEIEVIQSGHDAATVQKVFKLLARAEFKRRQAPPGLKITDRAFGTGWRMPIASKWLVSDR</sequence>
<dbReference type="GO" id="GO:0004359">
    <property type="term" value="F:glutaminase activity"/>
    <property type="evidence" value="ECO:0007669"/>
    <property type="project" value="InterPro"/>
</dbReference>
<feature type="binding site" evidence="7">
    <location>
        <position position="204"/>
    </location>
    <ligand>
        <name>L-glutamine</name>
        <dbReference type="ChEBI" id="CHEBI:58359"/>
    </ligand>
</feature>
<dbReference type="EC" id="6.3.5.1" evidence="7 8"/>
<dbReference type="CDD" id="cd07570">
    <property type="entry name" value="GAT_Gln-NAD-synth"/>
    <property type="match status" value="1"/>
</dbReference>
<dbReference type="HAMAP" id="MF_02090">
    <property type="entry name" value="NadE_glutamine_dep"/>
    <property type="match status" value="1"/>
</dbReference>
<comment type="similarity">
    <text evidence="9">Belongs to the NAD synthetase family.</text>
</comment>
<evidence type="ECO:0000259" key="10">
    <source>
        <dbReference type="PROSITE" id="PS50263"/>
    </source>
</evidence>
<accession>A0A563VZK5</accession>
<evidence type="ECO:0000256" key="7">
    <source>
        <dbReference type="HAMAP-Rule" id="MF_02090"/>
    </source>
</evidence>
<dbReference type="UniPathway" id="UPA00253">
    <property type="reaction ID" value="UER00334"/>
</dbReference>
<keyword evidence="3 7" id="KW-0436">Ligase</keyword>
<dbReference type="PANTHER" id="PTHR23090:SF9">
    <property type="entry name" value="GLUTAMINE-DEPENDENT NAD(+) SYNTHETASE"/>
    <property type="match status" value="1"/>
</dbReference>
<dbReference type="Proteomes" id="UP000320055">
    <property type="component" value="Unassembled WGS sequence"/>
</dbReference>
<dbReference type="InterPro" id="IPR022310">
    <property type="entry name" value="NAD/GMP_synthase"/>
</dbReference>
<feature type="binding site" evidence="7">
    <location>
        <begin position="324"/>
        <end position="331"/>
    </location>
    <ligand>
        <name>ATP</name>
        <dbReference type="ChEBI" id="CHEBI:30616"/>
    </ligand>
</feature>
<dbReference type="Pfam" id="PF02540">
    <property type="entry name" value="NAD_synthase"/>
    <property type="match status" value="1"/>
</dbReference>
<dbReference type="GO" id="GO:0009435">
    <property type="term" value="P:NAD+ biosynthetic process"/>
    <property type="evidence" value="ECO:0007669"/>
    <property type="project" value="UniProtKB-UniRule"/>
</dbReference>
<feature type="binding site" evidence="7">
    <location>
        <position position="436"/>
    </location>
    <ligand>
        <name>deamido-NAD(+)</name>
        <dbReference type="ChEBI" id="CHEBI:58437"/>
        <note>ligand shared between two neighboring subunits</note>
    </ligand>
</feature>
<protein>
    <recommendedName>
        <fullName evidence="7 8">Glutamine-dependent NAD(+) synthetase</fullName>
        <ecNumber evidence="7 8">6.3.5.1</ecNumber>
    </recommendedName>
    <alternativeName>
        <fullName evidence="7 8">NAD(+) synthase [glutamine-hydrolyzing]</fullName>
    </alternativeName>
</protein>
<evidence type="ECO:0000256" key="6">
    <source>
        <dbReference type="ARBA" id="ARBA00023027"/>
    </source>
</evidence>
<comment type="catalytic activity">
    <reaction evidence="7 8">
        <text>deamido-NAD(+) + L-glutamine + ATP + H2O = L-glutamate + AMP + diphosphate + NAD(+) + H(+)</text>
        <dbReference type="Rhea" id="RHEA:24384"/>
        <dbReference type="ChEBI" id="CHEBI:15377"/>
        <dbReference type="ChEBI" id="CHEBI:15378"/>
        <dbReference type="ChEBI" id="CHEBI:29985"/>
        <dbReference type="ChEBI" id="CHEBI:30616"/>
        <dbReference type="ChEBI" id="CHEBI:33019"/>
        <dbReference type="ChEBI" id="CHEBI:57540"/>
        <dbReference type="ChEBI" id="CHEBI:58359"/>
        <dbReference type="ChEBI" id="CHEBI:58437"/>
        <dbReference type="ChEBI" id="CHEBI:456215"/>
        <dbReference type="EC" id="6.3.5.1"/>
    </reaction>
</comment>
<dbReference type="NCBIfam" id="NF010588">
    <property type="entry name" value="PRK13981.1"/>
    <property type="match status" value="1"/>
</dbReference>
<comment type="pathway">
    <text evidence="1 7 8">Cofactor biosynthesis; NAD(+) biosynthesis; NAD(+) from deamido-NAD(+) (L-Gln route): step 1/1.</text>
</comment>
<feature type="binding site" evidence="7">
    <location>
        <position position="546"/>
    </location>
    <ligand>
        <name>deamido-NAD(+)</name>
        <dbReference type="ChEBI" id="CHEBI:58437"/>
        <note>ligand shared between two neighboring subunits</note>
    </ligand>
</feature>
<dbReference type="InterPro" id="IPR036526">
    <property type="entry name" value="C-N_Hydrolase_sf"/>
</dbReference>
<dbReference type="PROSITE" id="PS50263">
    <property type="entry name" value="CN_HYDROLASE"/>
    <property type="match status" value="1"/>
</dbReference>
<evidence type="ECO:0000313" key="12">
    <source>
        <dbReference type="Proteomes" id="UP000320055"/>
    </source>
</evidence>
<evidence type="ECO:0000256" key="1">
    <source>
        <dbReference type="ARBA" id="ARBA00005188"/>
    </source>
</evidence>
<feature type="binding site" evidence="7">
    <location>
        <position position="431"/>
    </location>
    <ligand>
        <name>ATP</name>
        <dbReference type="ChEBI" id="CHEBI:30616"/>
    </ligand>
</feature>
<keyword evidence="6 7" id="KW-0520">NAD</keyword>
<feature type="binding site" evidence="7">
    <location>
        <position position="407"/>
    </location>
    <ligand>
        <name>deamido-NAD(+)</name>
        <dbReference type="ChEBI" id="CHEBI:58437"/>
        <note>ligand shared between two neighboring subunits</note>
    </ligand>
</feature>
<dbReference type="InterPro" id="IPR003694">
    <property type="entry name" value="NAD_synthase"/>
</dbReference>
<gene>
    <name evidence="7 11" type="primary">nadE</name>
    <name evidence="11" type="ORF">H1P_50030</name>
</gene>
<dbReference type="CDD" id="cd00553">
    <property type="entry name" value="NAD_synthase"/>
    <property type="match status" value="1"/>
</dbReference>
<dbReference type="Gene3D" id="3.60.110.10">
    <property type="entry name" value="Carbon-nitrogen hydrolase"/>
    <property type="match status" value="1"/>
</dbReference>
<dbReference type="FunFam" id="3.40.50.620:FF:000106">
    <property type="entry name" value="Glutamine-dependent NAD(+) synthetase"/>
    <property type="match status" value="1"/>
</dbReference>
<dbReference type="AlphaFoldDB" id="A0A563VZK5"/>
<dbReference type="PIRSF" id="PIRSF006630">
    <property type="entry name" value="NADS_GAT"/>
    <property type="match status" value="1"/>
</dbReference>
<dbReference type="PANTHER" id="PTHR23090">
    <property type="entry name" value="NH 3 /GLUTAMINE-DEPENDENT NAD + SYNTHETASE"/>
    <property type="match status" value="1"/>
</dbReference>
<comment type="caution">
    <text evidence="7">Lacks conserved residue(s) required for the propagation of feature annotation.</text>
</comment>
<keyword evidence="12" id="KW-1185">Reference proteome</keyword>
<evidence type="ECO:0000256" key="8">
    <source>
        <dbReference type="PIRNR" id="PIRNR006630"/>
    </source>
</evidence>
<comment type="function">
    <text evidence="7">Catalyzes the ATP-dependent amidation of deamido-NAD to form NAD. Uses L-glutamine as a nitrogen source.</text>
</comment>
<dbReference type="GO" id="GO:0003952">
    <property type="term" value="F:NAD+ synthase (glutamine-hydrolyzing) activity"/>
    <property type="evidence" value="ECO:0007669"/>
    <property type="project" value="UniProtKB-UniRule"/>
</dbReference>
<dbReference type="NCBIfam" id="TIGR00552">
    <property type="entry name" value="nadE"/>
    <property type="match status" value="1"/>
</dbReference>
<feature type="active site" description="For glutaminase activity" evidence="7">
    <location>
        <position position="116"/>
    </location>
</feature>
<dbReference type="GO" id="GO:0005524">
    <property type="term" value="F:ATP binding"/>
    <property type="evidence" value="ECO:0007669"/>
    <property type="project" value="UniProtKB-UniRule"/>
</dbReference>
<name>A0A563VZK5_9CYAN</name>
<organism evidence="11 12">
    <name type="scientific">Hyella patelloides LEGE 07179</name>
    <dbReference type="NCBI Taxonomy" id="945734"/>
    <lineage>
        <taxon>Bacteria</taxon>
        <taxon>Bacillati</taxon>
        <taxon>Cyanobacteriota</taxon>
        <taxon>Cyanophyceae</taxon>
        <taxon>Pleurocapsales</taxon>
        <taxon>Hyellaceae</taxon>
        <taxon>Hyella</taxon>
    </lineage>
</organism>